<evidence type="ECO:0000259" key="9">
    <source>
        <dbReference type="PROSITE" id="PS51907"/>
    </source>
</evidence>
<feature type="compositionally biased region" description="Polar residues" evidence="7">
    <location>
        <begin position="62"/>
        <end position="82"/>
    </location>
</feature>
<evidence type="ECO:0008006" key="12">
    <source>
        <dbReference type="Google" id="ProtNLM"/>
    </source>
</evidence>
<proteinExistence type="predicted"/>
<dbReference type="GO" id="GO:0006281">
    <property type="term" value="P:DNA repair"/>
    <property type="evidence" value="ECO:0007669"/>
    <property type="project" value="UniProtKB-KW"/>
</dbReference>
<evidence type="ECO:0000256" key="1">
    <source>
        <dbReference type="ARBA" id="ARBA00004123"/>
    </source>
</evidence>
<dbReference type="GO" id="GO:0005634">
    <property type="term" value="C:nucleus"/>
    <property type="evidence" value="ECO:0007669"/>
    <property type="project" value="UniProtKB-SubCell"/>
</dbReference>
<dbReference type="PANTHER" id="PTHR45873:SF1">
    <property type="entry name" value="DNA POLYMERASE ETA"/>
    <property type="match status" value="1"/>
</dbReference>
<reference evidence="10" key="1">
    <citation type="journal article" date="2019" name="bioRxiv">
        <title>The Genome of the Zebra Mussel, Dreissena polymorpha: A Resource for Invasive Species Research.</title>
        <authorList>
            <person name="McCartney M.A."/>
            <person name="Auch B."/>
            <person name="Kono T."/>
            <person name="Mallez S."/>
            <person name="Zhang Y."/>
            <person name="Obille A."/>
            <person name="Becker A."/>
            <person name="Abrahante J.E."/>
            <person name="Garbe J."/>
            <person name="Badalamenti J.P."/>
            <person name="Herman A."/>
            <person name="Mangelson H."/>
            <person name="Liachko I."/>
            <person name="Sullivan S."/>
            <person name="Sone E.D."/>
            <person name="Koren S."/>
            <person name="Silverstein K.A.T."/>
            <person name="Beckman K.B."/>
            <person name="Gohl D.M."/>
        </authorList>
    </citation>
    <scope>NUCLEOTIDE SEQUENCE</scope>
    <source>
        <strain evidence="10">Duluth1</strain>
        <tissue evidence="10">Whole animal</tissue>
    </source>
</reference>
<feature type="domain" description="UmuC" evidence="8">
    <location>
        <begin position="375"/>
        <end position="452"/>
    </location>
</feature>
<dbReference type="GO" id="GO:0003887">
    <property type="term" value="F:DNA-directed DNA polymerase activity"/>
    <property type="evidence" value="ECO:0007669"/>
    <property type="project" value="TreeGrafter"/>
</dbReference>
<evidence type="ECO:0000256" key="4">
    <source>
        <dbReference type="ARBA" id="ARBA00022763"/>
    </source>
</evidence>
<evidence type="ECO:0000256" key="7">
    <source>
        <dbReference type="SAM" id="MobiDB-lite"/>
    </source>
</evidence>
<keyword evidence="6" id="KW-0539">Nucleus</keyword>
<organism evidence="10 11">
    <name type="scientific">Dreissena polymorpha</name>
    <name type="common">Zebra mussel</name>
    <name type="synonym">Mytilus polymorpha</name>
    <dbReference type="NCBI Taxonomy" id="45954"/>
    <lineage>
        <taxon>Eukaryota</taxon>
        <taxon>Metazoa</taxon>
        <taxon>Spiralia</taxon>
        <taxon>Lophotrochozoa</taxon>
        <taxon>Mollusca</taxon>
        <taxon>Bivalvia</taxon>
        <taxon>Autobranchia</taxon>
        <taxon>Heteroconchia</taxon>
        <taxon>Euheterodonta</taxon>
        <taxon>Imparidentia</taxon>
        <taxon>Neoheterodontei</taxon>
        <taxon>Myida</taxon>
        <taxon>Dreissenoidea</taxon>
        <taxon>Dreissenidae</taxon>
        <taxon>Dreissena</taxon>
    </lineage>
</organism>
<dbReference type="GO" id="GO:0046872">
    <property type="term" value="F:metal ion binding"/>
    <property type="evidence" value="ECO:0007669"/>
    <property type="project" value="UniProtKB-KW"/>
</dbReference>
<comment type="caution">
    <text evidence="10">The sequence shown here is derived from an EMBL/GenBank/DDBJ whole genome shotgun (WGS) entry which is preliminary data.</text>
</comment>
<dbReference type="InterPro" id="IPR043128">
    <property type="entry name" value="Rev_trsase/Diguanyl_cyclase"/>
</dbReference>
<dbReference type="SUPFAM" id="SSF56672">
    <property type="entry name" value="DNA/RNA polymerases"/>
    <property type="match status" value="1"/>
</dbReference>
<keyword evidence="2" id="KW-0808">Transferase</keyword>
<feature type="domain" description="UBZ3-type" evidence="9">
    <location>
        <begin position="323"/>
        <end position="357"/>
    </location>
</feature>
<comment type="subcellular location">
    <subcellularLocation>
        <location evidence="1">Nucleus</location>
    </subcellularLocation>
</comment>
<accession>A0A9D4L5P3</accession>
<dbReference type="GO" id="GO:0042276">
    <property type="term" value="P:error-prone translesion synthesis"/>
    <property type="evidence" value="ECO:0007669"/>
    <property type="project" value="TreeGrafter"/>
</dbReference>
<dbReference type="InterPro" id="IPR001126">
    <property type="entry name" value="UmuC"/>
</dbReference>
<dbReference type="PROSITE" id="PS51907">
    <property type="entry name" value="ZF_UBZ3"/>
    <property type="match status" value="1"/>
</dbReference>
<feature type="region of interest" description="Disordered" evidence="7">
    <location>
        <begin position="62"/>
        <end position="92"/>
    </location>
</feature>
<feature type="region of interest" description="Disordered" evidence="7">
    <location>
        <begin position="1"/>
        <end position="49"/>
    </location>
</feature>
<keyword evidence="5" id="KW-0234">DNA repair</keyword>
<dbReference type="AlphaFoldDB" id="A0A9D4L5P3"/>
<dbReference type="InterPro" id="IPR043502">
    <property type="entry name" value="DNA/RNA_pol_sf"/>
</dbReference>
<evidence type="ECO:0000256" key="2">
    <source>
        <dbReference type="ARBA" id="ARBA00022679"/>
    </source>
</evidence>
<evidence type="ECO:0000313" key="11">
    <source>
        <dbReference type="Proteomes" id="UP000828390"/>
    </source>
</evidence>
<gene>
    <name evidence="10" type="ORF">DPMN_094407</name>
</gene>
<dbReference type="EMBL" id="JAIWYP010000003">
    <property type="protein sequence ID" value="KAH3851920.1"/>
    <property type="molecule type" value="Genomic_DNA"/>
</dbReference>
<sequence>MMMQSSQKFIENCSGSHSKKSKPSILSFFKSKETEAQNMPKLGNERDFKPNIFVNEGNQTQVVDCSSESESDNGFTQSNSSEGYIRSDSKHKLHLPDDPVSVKFDLENLGKTKTSSSKTDVSSFFIRTITPLTANTDCSPKNVHKRGLETESFESKDMKKQSELNSSSAEITSFFKRKLLGLPHAVLSKTVTSKNVHDKLGYKSNMPSVQDDCNRGCFVQENKTDCVEAEEGNGLDRDVGKLELNSYSQSAVISKEEINSESETVLIHSEDSNSVYENHVIPNTAVDSGTETAMMSKQALNCDRLNVIPVKEFQSGSENVVISLEDYLECEKCHKMMTVWEMPEHMDFHFALQLQEDMNVPLTDGKTLSDWLETTFNEATLEMHDRRLAVGAVIAEEMRQAVYEDTGFRCSAGIAHNKMLAKLACGFHKPNKQTILPHSQVPQLFKSLLTEMMFCLLKNT</sequence>
<keyword evidence="3" id="KW-0479">Metal-binding</keyword>
<dbReference type="InterPro" id="IPR041298">
    <property type="entry name" value="UBZ3"/>
</dbReference>
<dbReference type="Pfam" id="PF00817">
    <property type="entry name" value="IMS"/>
    <property type="match status" value="1"/>
</dbReference>
<dbReference type="InterPro" id="IPR052230">
    <property type="entry name" value="DNA_polymerase_eta"/>
</dbReference>
<reference evidence="10" key="2">
    <citation type="submission" date="2020-11" db="EMBL/GenBank/DDBJ databases">
        <authorList>
            <person name="McCartney M.A."/>
            <person name="Auch B."/>
            <person name="Kono T."/>
            <person name="Mallez S."/>
            <person name="Becker A."/>
            <person name="Gohl D.M."/>
            <person name="Silverstein K.A.T."/>
            <person name="Koren S."/>
            <person name="Bechman K.B."/>
            <person name="Herman A."/>
            <person name="Abrahante J.E."/>
            <person name="Garbe J."/>
        </authorList>
    </citation>
    <scope>NUCLEOTIDE SEQUENCE</scope>
    <source>
        <strain evidence="10">Duluth1</strain>
        <tissue evidence="10">Whole animal</tissue>
    </source>
</reference>
<evidence type="ECO:0000259" key="8">
    <source>
        <dbReference type="PROSITE" id="PS50173"/>
    </source>
</evidence>
<keyword evidence="4" id="KW-0227">DNA damage</keyword>
<dbReference type="PROSITE" id="PS50173">
    <property type="entry name" value="UMUC"/>
    <property type="match status" value="1"/>
</dbReference>
<dbReference type="Gene3D" id="3.30.70.270">
    <property type="match status" value="1"/>
</dbReference>
<evidence type="ECO:0000256" key="3">
    <source>
        <dbReference type="ARBA" id="ARBA00022723"/>
    </source>
</evidence>
<protein>
    <recommendedName>
        <fullName evidence="12">DNA polymerase eta</fullName>
    </recommendedName>
</protein>
<dbReference type="PANTHER" id="PTHR45873">
    <property type="entry name" value="DNA POLYMERASE ETA"/>
    <property type="match status" value="1"/>
</dbReference>
<dbReference type="GO" id="GO:0009314">
    <property type="term" value="P:response to radiation"/>
    <property type="evidence" value="ECO:0007669"/>
    <property type="project" value="TreeGrafter"/>
</dbReference>
<dbReference type="Proteomes" id="UP000828390">
    <property type="component" value="Unassembled WGS sequence"/>
</dbReference>
<keyword evidence="11" id="KW-1185">Reference proteome</keyword>
<dbReference type="Pfam" id="PF18439">
    <property type="entry name" value="zf_UBZ"/>
    <property type="match status" value="1"/>
</dbReference>
<evidence type="ECO:0000256" key="6">
    <source>
        <dbReference type="ARBA" id="ARBA00023242"/>
    </source>
</evidence>
<dbReference type="GO" id="GO:0035861">
    <property type="term" value="C:site of double-strand break"/>
    <property type="evidence" value="ECO:0007669"/>
    <property type="project" value="TreeGrafter"/>
</dbReference>
<name>A0A9D4L5P3_DREPO</name>
<feature type="compositionally biased region" description="Polar residues" evidence="7">
    <location>
        <begin position="1"/>
        <end position="16"/>
    </location>
</feature>
<dbReference type="GO" id="GO:0005657">
    <property type="term" value="C:replication fork"/>
    <property type="evidence" value="ECO:0007669"/>
    <property type="project" value="TreeGrafter"/>
</dbReference>
<evidence type="ECO:0000313" key="10">
    <source>
        <dbReference type="EMBL" id="KAH3851920.1"/>
    </source>
</evidence>
<evidence type="ECO:0000256" key="5">
    <source>
        <dbReference type="ARBA" id="ARBA00023204"/>
    </source>
</evidence>